<feature type="region of interest" description="Disordered" evidence="10">
    <location>
        <begin position="198"/>
        <end position="218"/>
    </location>
</feature>
<dbReference type="PANTHER" id="PTHR14527">
    <property type="entry name" value="PROTEIN MIS12 HOMOLOG"/>
    <property type="match status" value="1"/>
</dbReference>
<evidence type="ECO:0000256" key="3">
    <source>
        <dbReference type="ARBA" id="ARBA00022454"/>
    </source>
</evidence>
<feature type="region of interest" description="Disordered" evidence="10">
    <location>
        <begin position="306"/>
        <end position="355"/>
    </location>
</feature>
<feature type="compositionally biased region" description="Acidic residues" evidence="10">
    <location>
        <begin position="113"/>
        <end position="123"/>
    </location>
</feature>
<feature type="compositionally biased region" description="Gly residues" evidence="10">
    <location>
        <begin position="467"/>
        <end position="482"/>
    </location>
</feature>
<feature type="compositionally biased region" description="Basic and acidic residues" evidence="10">
    <location>
        <begin position="103"/>
        <end position="112"/>
    </location>
</feature>
<evidence type="ECO:0000256" key="9">
    <source>
        <dbReference type="ARBA" id="ARBA00023328"/>
    </source>
</evidence>
<keyword evidence="6" id="KW-0995">Kinetochore</keyword>
<dbReference type="Proteomes" id="UP001583172">
    <property type="component" value="Unassembled WGS sequence"/>
</dbReference>
<evidence type="ECO:0000256" key="2">
    <source>
        <dbReference type="ARBA" id="ARBA00008643"/>
    </source>
</evidence>
<keyword evidence="3" id="KW-0158">Chromosome</keyword>
<keyword evidence="5" id="KW-0498">Mitosis</keyword>
<proteinExistence type="inferred from homology"/>
<keyword evidence="7" id="KW-0175">Coiled coil</keyword>
<keyword evidence="4" id="KW-0132">Cell division</keyword>
<evidence type="ECO:0000256" key="4">
    <source>
        <dbReference type="ARBA" id="ARBA00022618"/>
    </source>
</evidence>
<evidence type="ECO:0000313" key="12">
    <source>
        <dbReference type="EMBL" id="KAL1843785.1"/>
    </source>
</evidence>
<comment type="similarity">
    <text evidence="2">Belongs to the mis12 family.</text>
</comment>
<feature type="compositionally biased region" description="Low complexity" evidence="10">
    <location>
        <begin position="306"/>
        <end position="336"/>
    </location>
</feature>
<keyword evidence="11" id="KW-0812">Transmembrane</keyword>
<evidence type="ECO:0000256" key="5">
    <source>
        <dbReference type="ARBA" id="ARBA00022776"/>
    </source>
</evidence>
<evidence type="ECO:0000256" key="7">
    <source>
        <dbReference type="ARBA" id="ARBA00023054"/>
    </source>
</evidence>
<evidence type="ECO:0000256" key="10">
    <source>
        <dbReference type="SAM" id="MobiDB-lite"/>
    </source>
</evidence>
<keyword evidence="9" id="KW-0137">Centromere</keyword>
<keyword evidence="11" id="KW-1133">Transmembrane helix</keyword>
<name>A0ABR3VPQ4_HUMIN</name>
<organism evidence="12 13">
    <name type="scientific">Humicola insolens</name>
    <name type="common">Soft-rot fungus</name>
    <dbReference type="NCBI Taxonomy" id="85995"/>
    <lineage>
        <taxon>Eukaryota</taxon>
        <taxon>Fungi</taxon>
        <taxon>Dikarya</taxon>
        <taxon>Ascomycota</taxon>
        <taxon>Pezizomycotina</taxon>
        <taxon>Sordariomycetes</taxon>
        <taxon>Sordariomycetidae</taxon>
        <taxon>Sordariales</taxon>
        <taxon>Chaetomiaceae</taxon>
        <taxon>Mycothermus</taxon>
    </lineage>
</organism>
<comment type="caution">
    <text evidence="12">The sequence shown here is derived from an EMBL/GenBank/DDBJ whole genome shotgun (WGS) entry which is preliminary data.</text>
</comment>
<feature type="compositionally biased region" description="Basic and acidic residues" evidence="10">
    <location>
        <begin position="124"/>
        <end position="133"/>
    </location>
</feature>
<feature type="compositionally biased region" description="Basic residues" evidence="10">
    <location>
        <begin position="93"/>
        <end position="102"/>
    </location>
</feature>
<dbReference type="InterPro" id="IPR008685">
    <property type="entry name" value="Centromere_Mis12"/>
</dbReference>
<keyword evidence="8" id="KW-0131">Cell cycle</keyword>
<feature type="region of interest" description="Disordered" evidence="10">
    <location>
        <begin position="83"/>
        <end position="133"/>
    </location>
</feature>
<feature type="compositionally biased region" description="Basic and acidic residues" evidence="10">
    <location>
        <begin position="203"/>
        <end position="216"/>
    </location>
</feature>
<gene>
    <name evidence="12" type="ORF">VTJ49DRAFT_7495</name>
</gene>
<evidence type="ECO:0000256" key="8">
    <source>
        <dbReference type="ARBA" id="ARBA00023306"/>
    </source>
</evidence>
<protein>
    <submittedName>
        <fullName evidence="12">Uncharacterized protein</fullName>
    </submittedName>
</protein>
<evidence type="ECO:0000313" key="13">
    <source>
        <dbReference type="Proteomes" id="UP001583172"/>
    </source>
</evidence>
<accession>A0ABR3VPQ4</accession>
<dbReference type="Pfam" id="PF05859">
    <property type="entry name" value="Mis12"/>
    <property type="match status" value="2"/>
</dbReference>
<evidence type="ECO:0000256" key="1">
    <source>
        <dbReference type="ARBA" id="ARBA00004629"/>
    </source>
</evidence>
<feature type="region of interest" description="Disordered" evidence="10">
    <location>
        <begin position="464"/>
        <end position="523"/>
    </location>
</feature>
<keyword evidence="11" id="KW-0472">Membrane</keyword>
<evidence type="ECO:0000256" key="6">
    <source>
        <dbReference type="ARBA" id="ARBA00022838"/>
    </source>
</evidence>
<feature type="compositionally biased region" description="Low complexity" evidence="10">
    <location>
        <begin position="488"/>
        <end position="511"/>
    </location>
</feature>
<dbReference type="EMBL" id="JAZGSY010000009">
    <property type="protein sequence ID" value="KAL1843785.1"/>
    <property type="molecule type" value="Genomic_DNA"/>
</dbReference>
<comment type="subcellular location">
    <subcellularLocation>
        <location evidence="1">Chromosome</location>
        <location evidence="1">Centromere</location>
        <location evidence="1">Kinetochore</location>
    </subcellularLocation>
</comment>
<keyword evidence="13" id="KW-1185">Reference proteome</keyword>
<evidence type="ECO:0000256" key="11">
    <source>
        <dbReference type="SAM" id="Phobius"/>
    </source>
</evidence>
<feature type="region of interest" description="Disordered" evidence="10">
    <location>
        <begin position="405"/>
        <end position="433"/>
    </location>
</feature>
<dbReference type="PANTHER" id="PTHR14527:SF2">
    <property type="entry name" value="PROTEIN MIS12 HOMOLOG"/>
    <property type="match status" value="1"/>
</dbReference>
<feature type="transmembrane region" description="Helical" evidence="11">
    <location>
        <begin position="16"/>
        <end position="42"/>
    </location>
</feature>
<reference evidence="12 13" key="1">
    <citation type="journal article" date="2024" name="Commun. Biol.">
        <title>Comparative genomic analysis of thermophilic fungi reveals convergent evolutionary adaptations and gene losses.</title>
        <authorList>
            <person name="Steindorff A.S."/>
            <person name="Aguilar-Pontes M.V."/>
            <person name="Robinson A.J."/>
            <person name="Andreopoulos B."/>
            <person name="LaButti K."/>
            <person name="Kuo A."/>
            <person name="Mondo S."/>
            <person name="Riley R."/>
            <person name="Otillar R."/>
            <person name="Haridas S."/>
            <person name="Lipzen A."/>
            <person name="Grimwood J."/>
            <person name="Schmutz J."/>
            <person name="Clum A."/>
            <person name="Reid I.D."/>
            <person name="Moisan M.C."/>
            <person name="Butler G."/>
            <person name="Nguyen T.T.M."/>
            <person name="Dewar K."/>
            <person name="Conant G."/>
            <person name="Drula E."/>
            <person name="Henrissat B."/>
            <person name="Hansel C."/>
            <person name="Singer S."/>
            <person name="Hutchinson M.I."/>
            <person name="de Vries R.P."/>
            <person name="Natvig D.O."/>
            <person name="Powell A.J."/>
            <person name="Tsang A."/>
            <person name="Grigoriev I.V."/>
        </authorList>
    </citation>
    <scope>NUCLEOTIDE SEQUENCE [LARGE SCALE GENOMIC DNA]</scope>
    <source>
        <strain evidence="12 13">CBS 620.91</strain>
    </source>
</reference>
<sequence length="523" mass="56796">MASRSDTELLTEHFGYAPVVCIFFASHVVIHPIISHLSNFLAKLTKHTRKQSLLDEIINSVNFLAERALHSIEQGLLNAPPASLGFRPSARARQAKKARGNRKPNEPQHDGGGENDEEEDDEEAAARRHRDEIESGTHQLETLLWASIDKNFDVFEIYVMRNILCLRQSEMEWLRLGHYEGLDFGWVGKEGKEAGVVNGAQKDGGKVNGDGDKEADADAQEEEDLVWSLAKELEEVDISSATGEGGDDATRWTVGSVNRLRRRLQASQRLHCMLVAERARTAALLSEVRRLVGAVPGTTATAIKTESSATAASATATTSTGGGVNLDNNNNNNDGLEASRTTQTDKTKPPLSFLHNKGDLSLSDASTPLTTTTAFSLSQLQALRELSATLRTTFMPRLAADLSATNTNTATNHSDDSDSDEDSDKKKKKSWRRERLEYVESATRRHLENVRGLELWKDGEVRDGGEFEGGGGGGGGGRGLGRGEVEGLEGIVGLLGGVIPSNNNNGSGREQGQQEEGERMDES</sequence>